<dbReference type="EMBL" id="MU005765">
    <property type="protein sequence ID" value="KAF2714136.1"/>
    <property type="molecule type" value="Genomic_DNA"/>
</dbReference>
<keyword evidence="1" id="KW-0472">Membrane</keyword>
<dbReference type="OrthoDB" id="3542212at2759"/>
<accession>A0A6G1KML6</accession>
<dbReference type="PANTHER" id="PTHR42052:SF1">
    <property type="entry name" value="ABM DOMAIN-CONTAINING PROTEIN"/>
    <property type="match status" value="1"/>
</dbReference>
<keyword evidence="3" id="KW-1185">Reference proteome</keyword>
<keyword evidence="1" id="KW-0812">Transmembrane</keyword>
<gene>
    <name evidence="2" type="ORF">K504DRAFT_462570</name>
</gene>
<evidence type="ECO:0000256" key="1">
    <source>
        <dbReference type="SAM" id="Phobius"/>
    </source>
</evidence>
<dbReference type="PANTHER" id="PTHR42052">
    <property type="entry name" value="ABM DOMAIN-CONTAINING PROTEIN"/>
    <property type="match status" value="1"/>
</dbReference>
<dbReference type="Proteomes" id="UP000799428">
    <property type="component" value="Unassembled WGS sequence"/>
</dbReference>
<organism evidence="2 3">
    <name type="scientific">Pleomassaria siparia CBS 279.74</name>
    <dbReference type="NCBI Taxonomy" id="1314801"/>
    <lineage>
        <taxon>Eukaryota</taxon>
        <taxon>Fungi</taxon>
        <taxon>Dikarya</taxon>
        <taxon>Ascomycota</taxon>
        <taxon>Pezizomycotina</taxon>
        <taxon>Dothideomycetes</taxon>
        <taxon>Pleosporomycetidae</taxon>
        <taxon>Pleosporales</taxon>
        <taxon>Pleomassariaceae</taxon>
        <taxon>Pleomassaria</taxon>
    </lineage>
</organism>
<reference evidence="2" key="1">
    <citation type="journal article" date="2020" name="Stud. Mycol.">
        <title>101 Dothideomycetes genomes: a test case for predicting lifestyles and emergence of pathogens.</title>
        <authorList>
            <person name="Haridas S."/>
            <person name="Albert R."/>
            <person name="Binder M."/>
            <person name="Bloem J."/>
            <person name="Labutti K."/>
            <person name="Salamov A."/>
            <person name="Andreopoulos B."/>
            <person name="Baker S."/>
            <person name="Barry K."/>
            <person name="Bills G."/>
            <person name="Bluhm B."/>
            <person name="Cannon C."/>
            <person name="Castanera R."/>
            <person name="Culley D."/>
            <person name="Daum C."/>
            <person name="Ezra D."/>
            <person name="Gonzalez J."/>
            <person name="Henrissat B."/>
            <person name="Kuo A."/>
            <person name="Liang C."/>
            <person name="Lipzen A."/>
            <person name="Lutzoni F."/>
            <person name="Magnuson J."/>
            <person name="Mondo S."/>
            <person name="Nolan M."/>
            <person name="Ohm R."/>
            <person name="Pangilinan J."/>
            <person name="Park H.-J."/>
            <person name="Ramirez L."/>
            <person name="Alfaro M."/>
            <person name="Sun H."/>
            <person name="Tritt A."/>
            <person name="Yoshinaga Y."/>
            <person name="Zwiers L.-H."/>
            <person name="Turgeon B."/>
            <person name="Goodwin S."/>
            <person name="Spatafora J."/>
            <person name="Crous P."/>
            <person name="Grigoriev I."/>
        </authorList>
    </citation>
    <scope>NUCLEOTIDE SEQUENCE</scope>
    <source>
        <strain evidence="2">CBS 279.74</strain>
    </source>
</reference>
<sequence>MQQQQQQQQQQCSTSTSSSSSSSVYIYIIGEWESLEHHYRWIESDANKAVLESVRGELVLQLFMHIDVAHAALALPGRTREGGDGDGDGEMEMETVYSIVRYMVKDGRKCDFATAWERYKKKKEEEEELEGFATEGRRRGGRMSLSSGALGRRRLWNSTLLLLLLFLLRWSMAKNMPRYAIVSTLLMSSM</sequence>
<name>A0A6G1KML6_9PLEO</name>
<evidence type="ECO:0000313" key="2">
    <source>
        <dbReference type="EMBL" id="KAF2714136.1"/>
    </source>
</evidence>
<keyword evidence="1" id="KW-1133">Transmembrane helix</keyword>
<proteinExistence type="predicted"/>
<protein>
    <submittedName>
        <fullName evidence="2">Uncharacterized protein</fullName>
    </submittedName>
</protein>
<feature type="transmembrane region" description="Helical" evidence="1">
    <location>
        <begin position="155"/>
        <end position="172"/>
    </location>
</feature>
<dbReference type="AlphaFoldDB" id="A0A6G1KML6"/>
<evidence type="ECO:0000313" key="3">
    <source>
        <dbReference type="Proteomes" id="UP000799428"/>
    </source>
</evidence>